<keyword evidence="2" id="KW-1185">Reference proteome</keyword>
<reference evidence="1 2" key="1">
    <citation type="journal article" date="2006" name="Nature">
        <title>Global trends of whole-genome duplications revealed by the ciliate Paramecium tetraurelia.</title>
        <authorList>
            <consortium name="Genoscope"/>
            <person name="Aury J.-M."/>
            <person name="Jaillon O."/>
            <person name="Duret L."/>
            <person name="Noel B."/>
            <person name="Jubin C."/>
            <person name="Porcel B.M."/>
            <person name="Segurens B."/>
            <person name="Daubin V."/>
            <person name="Anthouard V."/>
            <person name="Aiach N."/>
            <person name="Arnaiz O."/>
            <person name="Billaut A."/>
            <person name="Beisson J."/>
            <person name="Blanc I."/>
            <person name="Bouhouche K."/>
            <person name="Camara F."/>
            <person name="Duharcourt S."/>
            <person name="Guigo R."/>
            <person name="Gogendeau D."/>
            <person name="Katinka M."/>
            <person name="Keller A.-M."/>
            <person name="Kissmehl R."/>
            <person name="Klotz C."/>
            <person name="Koll F."/>
            <person name="Le Moue A."/>
            <person name="Lepere C."/>
            <person name="Malinsky S."/>
            <person name="Nowacki M."/>
            <person name="Nowak J.K."/>
            <person name="Plattner H."/>
            <person name="Poulain J."/>
            <person name="Ruiz F."/>
            <person name="Serrano V."/>
            <person name="Zagulski M."/>
            <person name="Dessen P."/>
            <person name="Betermier M."/>
            <person name="Weissenbach J."/>
            <person name="Scarpelli C."/>
            <person name="Schachter V."/>
            <person name="Sperling L."/>
            <person name="Meyer E."/>
            <person name="Cohen J."/>
            <person name="Wincker P."/>
        </authorList>
    </citation>
    <scope>NUCLEOTIDE SEQUENCE [LARGE SCALE GENOMIC DNA]</scope>
    <source>
        <strain evidence="1 2">Stock d4-2</strain>
    </source>
</reference>
<dbReference type="EMBL" id="CT867998">
    <property type="protein sequence ID" value="CAK58682.1"/>
    <property type="molecule type" value="Genomic_DNA"/>
</dbReference>
<evidence type="ECO:0000313" key="1">
    <source>
        <dbReference type="EMBL" id="CAK58682.1"/>
    </source>
</evidence>
<evidence type="ECO:0000313" key="2">
    <source>
        <dbReference type="Proteomes" id="UP000000600"/>
    </source>
</evidence>
<accession>A0BJG5</accession>
<dbReference type="HOGENOM" id="CLU_1638635_0_0_1"/>
<dbReference type="AlphaFoldDB" id="A0BJG5"/>
<organism evidence="1 2">
    <name type="scientific">Paramecium tetraurelia</name>
    <dbReference type="NCBI Taxonomy" id="5888"/>
    <lineage>
        <taxon>Eukaryota</taxon>
        <taxon>Sar</taxon>
        <taxon>Alveolata</taxon>
        <taxon>Ciliophora</taxon>
        <taxon>Intramacronucleata</taxon>
        <taxon>Oligohymenophorea</taxon>
        <taxon>Peniculida</taxon>
        <taxon>Parameciidae</taxon>
        <taxon>Paramecium</taxon>
    </lineage>
</organism>
<sequence length="162" mass="19391">MKRRRAVQNLFLQKSYWWIGSKNLVTKQLKARQGKSNPTNRIITMQAILQQRNSYFQQEQQMPLEVEKRSKIGLTEIAMLYWSILYEVIDLAFLTSETLLNELPTQFANVFFVVKQDEVIDEYELVVVQCNQFQHYLLDIKIFVLSLQFYRKQEQRLFQGSK</sequence>
<protein>
    <submittedName>
        <fullName evidence="1">Uncharacterized protein</fullName>
    </submittedName>
</protein>
<dbReference type="GeneID" id="5011864"/>
<dbReference type="KEGG" id="ptm:GSPATT00029309001"/>
<name>A0BJG5_PARTE</name>
<gene>
    <name evidence="1" type="ORF">GSPATT00029309001</name>
</gene>
<dbReference type="InParanoid" id="A0BJG5"/>
<dbReference type="Proteomes" id="UP000000600">
    <property type="component" value="Unassembled WGS sequence"/>
</dbReference>
<proteinExistence type="predicted"/>
<dbReference type="RefSeq" id="XP_001426080.1">
    <property type="nucleotide sequence ID" value="XM_001426043.1"/>
</dbReference>